<name>A0A1G4MDZ2_LACFM</name>
<comment type="subunit">
    <text evidence="3">Homodimer.</text>
</comment>
<protein>
    <submittedName>
        <fullName evidence="8">LAFE_0F00320g1_1</fullName>
    </submittedName>
</protein>
<keyword evidence="7" id="KW-0408">Iron</keyword>
<dbReference type="PANTHER" id="PTHR20883:SF45">
    <property type="entry name" value="PHYTANOYL-COA DIOXYGENASE FAMILY PROTEIN"/>
    <property type="match status" value="1"/>
</dbReference>
<dbReference type="Pfam" id="PF05721">
    <property type="entry name" value="PhyH"/>
    <property type="match status" value="1"/>
</dbReference>
<evidence type="ECO:0000313" key="9">
    <source>
        <dbReference type="Proteomes" id="UP000190831"/>
    </source>
</evidence>
<evidence type="ECO:0000256" key="2">
    <source>
        <dbReference type="ARBA" id="ARBA00005830"/>
    </source>
</evidence>
<gene>
    <name evidence="8" type="ORF">LAFE_0F00320G</name>
</gene>
<dbReference type="OMA" id="GTATCTR"/>
<evidence type="ECO:0000256" key="6">
    <source>
        <dbReference type="ARBA" id="ARBA00023002"/>
    </source>
</evidence>
<dbReference type="AlphaFoldDB" id="A0A1G4MDZ2"/>
<evidence type="ECO:0000313" key="8">
    <source>
        <dbReference type="EMBL" id="SCW02162.1"/>
    </source>
</evidence>
<keyword evidence="5" id="KW-0223">Dioxygenase</keyword>
<dbReference type="InterPro" id="IPR008775">
    <property type="entry name" value="Phytyl_CoA_dOase-like"/>
</dbReference>
<dbReference type="SUPFAM" id="SSF51197">
    <property type="entry name" value="Clavaminate synthase-like"/>
    <property type="match status" value="1"/>
</dbReference>
<evidence type="ECO:0000256" key="4">
    <source>
        <dbReference type="ARBA" id="ARBA00022723"/>
    </source>
</evidence>
<evidence type="ECO:0000256" key="3">
    <source>
        <dbReference type="ARBA" id="ARBA00011738"/>
    </source>
</evidence>
<evidence type="ECO:0000256" key="1">
    <source>
        <dbReference type="ARBA" id="ARBA00001962"/>
    </source>
</evidence>
<comment type="similarity">
    <text evidence="2">Belongs to the PhyH family.</text>
</comment>
<keyword evidence="4" id="KW-0479">Metal-binding</keyword>
<sequence>MNTKSRKYYEQRIDSNQGCVKLPTKTIPKGYPKNLTQKDFTVSDKSDFSSIIRNLEKYGVCVVPNFIEKSSCKEALKEIQPKFYRYDSWNGSPFPKETTVVTRSVLHSSTILEKIVSDPLFGGVAEKFLNERNYFMAGKVLKEYTCGIQLNSGIVYKVGPGAADQGYHREDYVHHTVHQSRNTFKHGEETMLGLGVAFTDMSKENGATRFIVGSHLWGPYDACGSFDKEMEFYIEAKEGDAVLFLGSVYHAASANHTSKDRIAGFFL</sequence>
<dbReference type="GO" id="GO:0051213">
    <property type="term" value="F:dioxygenase activity"/>
    <property type="evidence" value="ECO:0007669"/>
    <property type="project" value="UniProtKB-KW"/>
</dbReference>
<dbReference type="Proteomes" id="UP000190831">
    <property type="component" value="Chromosome F"/>
</dbReference>
<dbReference type="OrthoDB" id="445007at2759"/>
<proteinExistence type="inferred from homology"/>
<keyword evidence="9" id="KW-1185">Reference proteome</keyword>
<dbReference type="GO" id="GO:0046872">
    <property type="term" value="F:metal ion binding"/>
    <property type="evidence" value="ECO:0007669"/>
    <property type="project" value="UniProtKB-KW"/>
</dbReference>
<accession>A0A1G4MDZ2</accession>
<dbReference type="PANTHER" id="PTHR20883">
    <property type="entry name" value="PHYTANOYL-COA DIOXYGENASE DOMAIN CONTAINING 1"/>
    <property type="match status" value="1"/>
</dbReference>
<keyword evidence="6" id="KW-0560">Oxidoreductase</keyword>
<evidence type="ECO:0000256" key="5">
    <source>
        <dbReference type="ARBA" id="ARBA00022964"/>
    </source>
</evidence>
<organism evidence="8 9">
    <name type="scientific">Lachancea fermentati</name>
    <name type="common">Zygosaccharomyces fermentati</name>
    <dbReference type="NCBI Taxonomy" id="4955"/>
    <lineage>
        <taxon>Eukaryota</taxon>
        <taxon>Fungi</taxon>
        <taxon>Dikarya</taxon>
        <taxon>Ascomycota</taxon>
        <taxon>Saccharomycotina</taxon>
        <taxon>Saccharomycetes</taxon>
        <taxon>Saccharomycetales</taxon>
        <taxon>Saccharomycetaceae</taxon>
        <taxon>Lachancea</taxon>
    </lineage>
</organism>
<dbReference type="Gene3D" id="2.60.120.620">
    <property type="entry name" value="q2cbj1_9rhob like domain"/>
    <property type="match status" value="1"/>
</dbReference>
<evidence type="ECO:0000256" key="7">
    <source>
        <dbReference type="ARBA" id="ARBA00023004"/>
    </source>
</evidence>
<comment type="cofactor">
    <cofactor evidence="1">
        <name>Fe cation</name>
        <dbReference type="ChEBI" id="CHEBI:24875"/>
    </cofactor>
</comment>
<reference evidence="9" key="1">
    <citation type="submission" date="2016-03" db="EMBL/GenBank/DDBJ databases">
        <authorList>
            <person name="Devillers H."/>
        </authorList>
    </citation>
    <scope>NUCLEOTIDE SEQUENCE [LARGE SCALE GENOMIC DNA]</scope>
</reference>
<dbReference type="EMBL" id="LT598490">
    <property type="protein sequence ID" value="SCW02162.1"/>
    <property type="molecule type" value="Genomic_DNA"/>
</dbReference>